<dbReference type="InterPro" id="IPR006204">
    <property type="entry name" value="GHMP_kinase_N_dom"/>
</dbReference>
<evidence type="ECO:0000256" key="4">
    <source>
        <dbReference type="ARBA" id="ARBA00022777"/>
    </source>
</evidence>
<evidence type="ECO:0000256" key="7">
    <source>
        <dbReference type="HAMAP-Rule" id="MF_00061"/>
    </source>
</evidence>
<dbReference type="UniPathway" id="UPA00056">
    <property type="reaction ID" value="UER00094"/>
</dbReference>
<keyword evidence="3 7" id="KW-0547">Nucleotide-binding</keyword>
<dbReference type="EMBL" id="CP009654">
    <property type="protein sequence ID" value="APC97965.1"/>
    <property type="molecule type" value="Genomic_DNA"/>
</dbReference>
<dbReference type="EC" id="2.7.1.148" evidence="7"/>
<dbReference type="GO" id="GO:0019288">
    <property type="term" value="P:isopentenyl diphosphate biosynthetic process, methylerythritol 4-phosphate pathway"/>
    <property type="evidence" value="ECO:0007669"/>
    <property type="project" value="UniProtKB-UniRule"/>
</dbReference>
<dbReference type="PANTHER" id="PTHR43527">
    <property type="entry name" value="4-DIPHOSPHOCYTIDYL-2-C-METHYL-D-ERYTHRITOL KINASE, CHLOROPLASTIC"/>
    <property type="match status" value="1"/>
</dbReference>
<dbReference type="HAMAP" id="MF_00061">
    <property type="entry name" value="IspE"/>
    <property type="match status" value="1"/>
</dbReference>
<feature type="binding site" evidence="7">
    <location>
        <begin position="95"/>
        <end position="105"/>
    </location>
    <ligand>
        <name>ATP</name>
        <dbReference type="ChEBI" id="CHEBI:30616"/>
    </ligand>
</feature>
<dbReference type="SUPFAM" id="SSF55060">
    <property type="entry name" value="GHMP Kinase, C-terminal domain"/>
    <property type="match status" value="1"/>
</dbReference>
<dbReference type="Gene3D" id="3.30.230.10">
    <property type="match status" value="1"/>
</dbReference>
<keyword evidence="5 7" id="KW-0067">ATP-binding</keyword>
<feature type="active site" evidence="7">
    <location>
        <position position="137"/>
    </location>
</feature>
<name>A0A1J0KVZ0_9GAMM</name>
<dbReference type="AlphaFoldDB" id="A0A1J0KVZ0"/>
<dbReference type="Pfam" id="PF00288">
    <property type="entry name" value="GHMP_kinases_N"/>
    <property type="match status" value="1"/>
</dbReference>
<protein>
    <recommendedName>
        <fullName evidence="1 7">4-diphosphocytidyl-2-C-methyl-D-erythritol kinase</fullName>
        <shortName evidence="7">CMK</shortName>
        <ecNumber evidence="7">2.7.1.148</ecNumber>
    </recommendedName>
    <alternativeName>
        <fullName evidence="7">4-(cytidine-5'-diphospho)-2-C-methyl-D-erythritol kinase</fullName>
    </alternativeName>
</protein>
<keyword evidence="10" id="KW-1185">Reference proteome</keyword>
<comment type="pathway">
    <text evidence="7">Isoprenoid biosynthesis; isopentenyl diphosphate biosynthesis via DXP pathway; isopentenyl diphosphate from 1-deoxy-D-xylulose 5-phosphate: step 3/6.</text>
</comment>
<dbReference type="STRING" id="1542390.KX01_290"/>
<feature type="domain" description="GHMP kinase N-terminal" evidence="8">
    <location>
        <begin position="66"/>
        <end position="145"/>
    </location>
</feature>
<keyword evidence="4 7" id="KW-0418">Kinase</keyword>
<proteinExistence type="inferred from homology"/>
<dbReference type="InterPro" id="IPR036554">
    <property type="entry name" value="GHMP_kinase_C_sf"/>
</dbReference>
<dbReference type="SUPFAM" id="SSF54211">
    <property type="entry name" value="Ribosomal protein S5 domain 2-like"/>
    <property type="match status" value="1"/>
</dbReference>
<comment type="catalytic activity">
    <reaction evidence="7">
        <text>4-CDP-2-C-methyl-D-erythritol + ATP = 4-CDP-2-C-methyl-D-erythritol 2-phosphate + ADP + H(+)</text>
        <dbReference type="Rhea" id="RHEA:18437"/>
        <dbReference type="ChEBI" id="CHEBI:15378"/>
        <dbReference type="ChEBI" id="CHEBI:30616"/>
        <dbReference type="ChEBI" id="CHEBI:57823"/>
        <dbReference type="ChEBI" id="CHEBI:57919"/>
        <dbReference type="ChEBI" id="CHEBI:456216"/>
        <dbReference type="EC" id="2.7.1.148"/>
    </reaction>
</comment>
<evidence type="ECO:0000256" key="1">
    <source>
        <dbReference type="ARBA" id="ARBA00017473"/>
    </source>
</evidence>
<dbReference type="GO" id="GO:0016114">
    <property type="term" value="P:terpenoid biosynthetic process"/>
    <property type="evidence" value="ECO:0007669"/>
    <property type="project" value="UniProtKB-UniRule"/>
</dbReference>
<dbReference type="InterPro" id="IPR014721">
    <property type="entry name" value="Ribsml_uS5_D2-typ_fold_subgr"/>
</dbReference>
<evidence type="ECO:0000256" key="6">
    <source>
        <dbReference type="ARBA" id="ARBA00023229"/>
    </source>
</evidence>
<keyword evidence="6 7" id="KW-0414">Isoprene biosynthesis</keyword>
<dbReference type="KEGG" id="frc:KX01_290"/>
<dbReference type="NCBIfam" id="TIGR00154">
    <property type="entry name" value="ispE"/>
    <property type="match status" value="1"/>
</dbReference>
<dbReference type="InterPro" id="IPR020568">
    <property type="entry name" value="Ribosomal_Su5_D2-typ_SF"/>
</dbReference>
<evidence type="ECO:0000313" key="9">
    <source>
        <dbReference type="EMBL" id="APC97965.1"/>
    </source>
</evidence>
<dbReference type="GO" id="GO:0005524">
    <property type="term" value="F:ATP binding"/>
    <property type="evidence" value="ECO:0007669"/>
    <property type="project" value="UniProtKB-UniRule"/>
</dbReference>
<dbReference type="PANTHER" id="PTHR43527:SF2">
    <property type="entry name" value="4-DIPHOSPHOCYTIDYL-2-C-METHYL-D-ERYTHRITOL KINASE, CHLOROPLASTIC"/>
    <property type="match status" value="1"/>
</dbReference>
<dbReference type="PIRSF" id="PIRSF010376">
    <property type="entry name" value="IspE"/>
    <property type="match status" value="1"/>
</dbReference>
<keyword evidence="2 7" id="KW-0808">Transferase</keyword>
<evidence type="ECO:0000256" key="5">
    <source>
        <dbReference type="ARBA" id="ARBA00022840"/>
    </source>
</evidence>
<accession>A0A1J0KVZ0</accession>
<evidence type="ECO:0000259" key="8">
    <source>
        <dbReference type="Pfam" id="PF00288"/>
    </source>
</evidence>
<evidence type="ECO:0000256" key="2">
    <source>
        <dbReference type="ARBA" id="ARBA00022679"/>
    </source>
</evidence>
<dbReference type="Proteomes" id="UP000182521">
    <property type="component" value="Chromosome"/>
</dbReference>
<organism evidence="9 10">
    <name type="scientific">Francisella frigiditurris</name>
    <dbReference type="NCBI Taxonomy" id="1542390"/>
    <lineage>
        <taxon>Bacteria</taxon>
        <taxon>Pseudomonadati</taxon>
        <taxon>Pseudomonadota</taxon>
        <taxon>Gammaproteobacteria</taxon>
        <taxon>Thiotrichales</taxon>
        <taxon>Francisellaceae</taxon>
        <taxon>Francisella</taxon>
    </lineage>
</organism>
<evidence type="ECO:0000256" key="3">
    <source>
        <dbReference type="ARBA" id="ARBA00022741"/>
    </source>
</evidence>
<dbReference type="GO" id="GO:0050515">
    <property type="term" value="F:4-(cytidine 5'-diphospho)-2-C-methyl-D-erythritol kinase activity"/>
    <property type="evidence" value="ECO:0007669"/>
    <property type="project" value="UniProtKB-UniRule"/>
</dbReference>
<comment type="similarity">
    <text evidence="7">Belongs to the GHMP kinase family. IspE subfamily.</text>
</comment>
<feature type="active site" evidence="7">
    <location>
        <position position="11"/>
    </location>
</feature>
<comment type="function">
    <text evidence="7">Catalyzes the phosphorylation of the position 2 hydroxy group of 4-diphosphocytidyl-2C-methyl-D-erythritol.</text>
</comment>
<sequence>MKGREYLSFAKINLFLHVLDKRDDGYHNLQTWFQFIDLKDRLYFVFNNSNLITIKSNKNISSDKDNLVYKAIKLFQETYTVLDVGLDVFIEKNIPMGAGLGGGSSNAAVTLMAMRDRYRPDISNEDMLDLGKRLGADVPIFLFGKSAWAEGIGEKLFSKNYKEQYTLLIKPDIHISTKEFFNSQYLVKHESLISRELDLDRSVMKNDFEVVFLKMFPEFKNRLSVAEAQFHMTGTGSCFYVLSDNKCQLEKVAAKIDKDLDKWLVKTLNYVY</sequence>
<dbReference type="Gene3D" id="3.30.70.890">
    <property type="entry name" value="GHMP kinase, C-terminal domain"/>
    <property type="match status" value="1"/>
</dbReference>
<gene>
    <name evidence="7 9" type="primary">ispE</name>
    <name evidence="9" type="ORF">KX01_290</name>
</gene>
<dbReference type="InterPro" id="IPR004424">
    <property type="entry name" value="IspE"/>
</dbReference>
<evidence type="ECO:0000313" key="10">
    <source>
        <dbReference type="Proteomes" id="UP000182521"/>
    </source>
</evidence>
<reference evidence="10" key="1">
    <citation type="submission" date="2014-10" db="EMBL/GenBank/DDBJ databases">
        <authorList>
            <person name="Kuske C.R."/>
            <person name="Challacombe J.F."/>
            <person name="Daligault H.E."/>
            <person name="Davenport K.W."/>
            <person name="Johnson S.L."/>
            <person name="Siddaramappa S."/>
            <person name="Petersen J.M."/>
        </authorList>
    </citation>
    <scope>NUCLEOTIDE SEQUENCE [LARGE SCALE GENOMIC DNA]</scope>
    <source>
        <strain evidence="10">CA97-1460</strain>
    </source>
</reference>